<proteinExistence type="predicted"/>
<comment type="caution">
    <text evidence="1">The sequence shown here is derived from an EMBL/GenBank/DDBJ whole genome shotgun (WGS) entry which is preliminary data.</text>
</comment>
<evidence type="ECO:0000313" key="1">
    <source>
        <dbReference type="EMBL" id="KAJ2795553.1"/>
    </source>
</evidence>
<accession>A0A9W8LQR9</accession>
<sequence length="63" mass="6716">MAMLIGAYAHYECTPQQAFDVLFSDATSDALAKRVLASLKSGVIEVRGELTKADADKAAQTIL</sequence>
<name>A0A9W8LQR9_9FUNG</name>
<dbReference type="OrthoDB" id="5580646at2759"/>
<protein>
    <submittedName>
        <fullName evidence="1">Uncharacterized protein</fullName>
    </submittedName>
</protein>
<organism evidence="1 2">
    <name type="scientific">Coemansia guatemalensis</name>
    <dbReference type="NCBI Taxonomy" id="2761395"/>
    <lineage>
        <taxon>Eukaryota</taxon>
        <taxon>Fungi</taxon>
        <taxon>Fungi incertae sedis</taxon>
        <taxon>Zoopagomycota</taxon>
        <taxon>Kickxellomycotina</taxon>
        <taxon>Kickxellomycetes</taxon>
        <taxon>Kickxellales</taxon>
        <taxon>Kickxellaceae</taxon>
        <taxon>Coemansia</taxon>
    </lineage>
</organism>
<dbReference type="EMBL" id="JANBUO010002156">
    <property type="protein sequence ID" value="KAJ2795553.1"/>
    <property type="molecule type" value="Genomic_DNA"/>
</dbReference>
<keyword evidence="2" id="KW-1185">Reference proteome</keyword>
<feature type="non-terminal residue" evidence="1">
    <location>
        <position position="63"/>
    </location>
</feature>
<dbReference type="AlphaFoldDB" id="A0A9W8LQR9"/>
<evidence type="ECO:0000313" key="2">
    <source>
        <dbReference type="Proteomes" id="UP001140094"/>
    </source>
</evidence>
<reference evidence="1" key="1">
    <citation type="submission" date="2022-07" db="EMBL/GenBank/DDBJ databases">
        <title>Phylogenomic reconstructions and comparative analyses of Kickxellomycotina fungi.</title>
        <authorList>
            <person name="Reynolds N.K."/>
            <person name="Stajich J.E."/>
            <person name="Barry K."/>
            <person name="Grigoriev I.V."/>
            <person name="Crous P."/>
            <person name="Smith M.E."/>
        </authorList>
    </citation>
    <scope>NUCLEOTIDE SEQUENCE</scope>
    <source>
        <strain evidence="1">NRRL 1565</strain>
    </source>
</reference>
<dbReference type="Proteomes" id="UP001140094">
    <property type="component" value="Unassembled WGS sequence"/>
</dbReference>
<gene>
    <name evidence="1" type="ORF">H4R20_005843</name>
</gene>